<dbReference type="GO" id="GO:0016301">
    <property type="term" value="F:kinase activity"/>
    <property type="evidence" value="ECO:0007669"/>
    <property type="project" value="UniProtKB-KW"/>
</dbReference>
<feature type="transmembrane region" description="Helical" evidence="1">
    <location>
        <begin position="309"/>
        <end position="335"/>
    </location>
</feature>
<feature type="transmembrane region" description="Helical" evidence="1">
    <location>
        <begin position="279"/>
        <end position="297"/>
    </location>
</feature>
<feature type="transmembrane region" description="Helical" evidence="1">
    <location>
        <begin position="109"/>
        <end position="130"/>
    </location>
</feature>
<feature type="transmembrane region" description="Helical" evidence="1">
    <location>
        <begin position="48"/>
        <end position="66"/>
    </location>
</feature>
<keyword evidence="2" id="KW-0418">Kinase</keyword>
<dbReference type="RefSeq" id="WP_038503211.1">
    <property type="nucleotide sequence ID" value="NZ_CP007490.1"/>
</dbReference>
<dbReference type="Gene3D" id="3.30.565.10">
    <property type="entry name" value="Histidine kinase-like ATPase, C-terminal domain"/>
    <property type="match status" value="1"/>
</dbReference>
<keyword evidence="3" id="KW-1185">Reference proteome</keyword>
<evidence type="ECO:0000256" key="1">
    <source>
        <dbReference type="SAM" id="Phobius"/>
    </source>
</evidence>
<dbReference type="EMBL" id="CP007490">
    <property type="protein sequence ID" value="AIC48056.1"/>
    <property type="molecule type" value="Genomic_DNA"/>
</dbReference>
<feature type="transmembrane region" description="Helical" evidence="1">
    <location>
        <begin position="12"/>
        <end position="36"/>
    </location>
</feature>
<keyword evidence="1" id="KW-0812">Transmembrane</keyword>
<evidence type="ECO:0000313" key="2">
    <source>
        <dbReference type="EMBL" id="AIC48056.1"/>
    </source>
</evidence>
<dbReference type="HOGENOM" id="CLU_464494_0_0_11"/>
<feature type="transmembrane region" description="Helical" evidence="1">
    <location>
        <begin position="341"/>
        <end position="362"/>
    </location>
</feature>
<dbReference type="KEGG" id="rla:Rhola_00012640"/>
<proteinExistence type="predicted"/>
<keyword evidence="1" id="KW-0472">Membrane</keyword>
<dbReference type="OrthoDB" id="227596at2"/>
<protein>
    <submittedName>
        <fullName evidence="2">Signal transduction histidine kinase</fullName>
    </submittedName>
</protein>
<feature type="transmembrane region" description="Helical" evidence="1">
    <location>
        <begin position="78"/>
        <end position="103"/>
    </location>
</feature>
<accession>A0A060JDX0</accession>
<dbReference type="eggNOG" id="COG4585">
    <property type="taxonomic scope" value="Bacteria"/>
</dbReference>
<name>A0A060JDX0_9MICO</name>
<dbReference type="AlphaFoldDB" id="A0A060JDX0"/>
<sequence length="580" mass="64586">MKLKNSVVWQRIAGAHLFTWGYLGYHVFAMVSMRFFLNSENIIEFLPFWTAMVVLEHLVIFTIFGLAKKFIKKYSAPLVIAGVLLIGVIRTLITTSLAIAVGADPGVAWQYQLLLGALWELSITVMWANLNGAFRDHSQLVRKLRATQDSIMGYRENAEIILAEEQEKLLKLTRNTLLPQIQTIEETINAGNLEMSTRWGIAHELKGIIYNQVRPLSESLRSTARALTAPAKRTPSHFLYVITIPKSFRIVNSIFPTATYAAMSLSFLASPFWLLDMSWVLPSLLLSLSYLAIILAFNRFFKNTPEQSAWIGVPVLVIMAVLAVIPTYLVAVLFYPDTQQAAIYGSTLVYTSLMVVGILALLDSFDFEARRYRDLLQEHNEELALEVTLFEQQLWVARRNWSLVIHGTVQASLTAALTRLNAPDADKKTLDLAKKDLDRAIMALSTPPNTEIKFASAIKEIIATWQGVCDVDLDVQPEVKKLVSKDPRLSMCVNEIVKEAVSNAVRHGDARTAQVSIKLAADGLIDLTVKNDGQAPRIGVRHGLGGALLDELTVDWSLDFDSATDQTILSARLPFSTAQA</sequence>
<dbReference type="STRING" id="529884.Rhola_00012640"/>
<gene>
    <name evidence="2" type="ORF">Rhola_00012640</name>
</gene>
<dbReference type="Proteomes" id="UP000067708">
    <property type="component" value="Chromosome"/>
</dbReference>
<keyword evidence="2" id="KW-0808">Transferase</keyword>
<organism evidence="2 3">
    <name type="scientific">Rhodoluna lacicola</name>
    <dbReference type="NCBI Taxonomy" id="529884"/>
    <lineage>
        <taxon>Bacteria</taxon>
        <taxon>Bacillati</taxon>
        <taxon>Actinomycetota</taxon>
        <taxon>Actinomycetes</taxon>
        <taxon>Micrococcales</taxon>
        <taxon>Microbacteriaceae</taxon>
        <taxon>Luna cluster</taxon>
        <taxon>Luna-1 subcluster</taxon>
        <taxon>Rhodoluna</taxon>
    </lineage>
</organism>
<dbReference type="InterPro" id="IPR036890">
    <property type="entry name" value="HATPase_C_sf"/>
</dbReference>
<reference evidence="2 3" key="1">
    <citation type="journal article" date="2014" name="Int. J. Syst. Evol. Microbiol.">
        <title>Rhodoluna lacicola gen. nov., sp. nov., a planktonic freshwater bacterium with stream-lined genome.</title>
        <authorList>
            <person name="Hahn M."/>
            <person name="Schmidt J."/>
            <person name="Taipale S.J."/>
            <person name="Doolittle W.F."/>
            <person name="Koll U."/>
        </authorList>
    </citation>
    <scope>NUCLEOTIDE SEQUENCE [LARGE SCALE GENOMIC DNA]</scope>
    <source>
        <strain evidence="2 3">MWH-Ta8</strain>
    </source>
</reference>
<feature type="transmembrane region" description="Helical" evidence="1">
    <location>
        <begin position="254"/>
        <end position="273"/>
    </location>
</feature>
<keyword evidence="1" id="KW-1133">Transmembrane helix</keyword>
<evidence type="ECO:0000313" key="3">
    <source>
        <dbReference type="Proteomes" id="UP000067708"/>
    </source>
</evidence>